<accession>A3IJH8</accession>
<organism evidence="1 2">
    <name type="scientific">Crocosphaera chwakensis CCY0110</name>
    <dbReference type="NCBI Taxonomy" id="391612"/>
    <lineage>
        <taxon>Bacteria</taxon>
        <taxon>Bacillati</taxon>
        <taxon>Cyanobacteriota</taxon>
        <taxon>Cyanophyceae</taxon>
        <taxon>Oscillatoriophycideae</taxon>
        <taxon>Chroococcales</taxon>
        <taxon>Aphanothecaceae</taxon>
        <taxon>Crocosphaera</taxon>
        <taxon>Crocosphaera chwakensis</taxon>
    </lineage>
</organism>
<dbReference type="AlphaFoldDB" id="A3IJH8"/>
<proteinExistence type="predicted"/>
<dbReference type="Proteomes" id="UP000003781">
    <property type="component" value="Unassembled WGS sequence"/>
</dbReference>
<gene>
    <name evidence="1" type="ORF">CY0110_19232</name>
</gene>
<protein>
    <submittedName>
        <fullName evidence="1">Uncharacterized protein</fullName>
    </submittedName>
</protein>
<comment type="caution">
    <text evidence="1">The sequence shown here is derived from an EMBL/GenBank/DDBJ whole genome shotgun (WGS) entry which is preliminary data.</text>
</comment>
<evidence type="ECO:0000313" key="2">
    <source>
        <dbReference type="Proteomes" id="UP000003781"/>
    </source>
</evidence>
<evidence type="ECO:0000313" key="1">
    <source>
        <dbReference type="EMBL" id="EAZ93960.1"/>
    </source>
</evidence>
<name>A3IJH8_9CHRO</name>
<sequence>MTEFKSCNHQYVVTVVKQNY</sequence>
<keyword evidence="2" id="KW-1185">Reference proteome</keyword>
<dbReference type="EMBL" id="AAXW01000002">
    <property type="protein sequence ID" value="EAZ93960.1"/>
    <property type="molecule type" value="Genomic_DNA"/>
</dbReference>
<reference evidence="1 2" key="1">
    <citation type="submission" date="2007-03" db="EMBL/GenBank/DDBJ databases">
        <authorList>
            <person name="Stal L."/>
            <person name="Ferriera S."/>
            <person name="Johnson J."/>
            <person name="Kravitz S."/>
            <person name="Beeson K."/>
            <person name="Sutton G."/>
            <person name="Rogers Y.-H."/>
            <person name="Friedman R."/>
            <person name="Frazier M."/>
            <person name="Venter J.C."/>
        </authorList>
    </citation>
    <scope>NUCLEOTIDE SEQUENCE [LARGE SCALE GENOMIC DNA]</scope>
    <source>
        <strain evidence="1 2">CCY0110</strain>
    </source>
</reference>